<feature type="transmembrane region" description="Helical" evidence="1">
    <location>
        <begin position="25"/>
        <end position="47"/>
    </location>
</feature>
<accession>A0A6V8KGN6</accession>
<evidence type="ECO:0000313" key="2">
    <source>
        <dbReference type="EMBL" id="GFJ84392.1"/>
    </source>
</evidence>
<dbReference type="Proteomes" id="UP000482800">
    <property type="component" value="Unassembled WGS sequence"/>
</dbReference>
<sequence length="155" mass="16210">MGRAIALGVPLVAVAEIVVFVLVGSWIGYGWALLAVLAASFVGMMLLRREGMRAWRGFVAAANAGQHPGERVIDGIVGLGAGVLLTVPGFLTSVAGLVLLAPPARSVARRGVQRWTERRVSSAVAGDLFGPRKVKVHRGAPEPDGAIEGEIVEPR</sequence>
<evidence type="ECO:0000313" key="3">
    <source>
        <dbReference type="Proteomes" id="UP000482800"/>
    </source>
</evidence>
<name>A0A6V8KGN6_9ACTN</name>
<keyword evidence="3" id="KW-1185">Reference proteome</keyword>
<dbReference type="NCBIfam" id="NF008528">
    <property type="entry name" value="PRK11463.1-2"/>
    <property type="match status" value="1"/>
</dbReference>
<keyword evidence="1" id="KW-0472">Membrane</keyword>
<reference evidence="2 3" key="1">
    <citation type="submission" date="2020-03" db="EMBL/GenBank/DDBJ databases">
        <title>Whole genome shotgun sequence of Phytohabitans houttuyneae NBRC 108639.</title>
        <authorList>
            <person name="Komaki H."/>
            <person name="Tamura T."/>
        </authorList>
    </citation>
    <scope>NUCLEOTIDE SEQUENCE [LARGE SCALE GENOMIC DNA]</scope>
    <source>
        <strain evidence="2 3">NBRC 108639</strain>
    </source>
</reference>
<dbReference type="InterPro" id="IPR007313">
    <property type="entry name" value="FxsA"/>
</dbReference>
<comment type="caution">
    <text evidence="2">The sequence shown here is derived from an EMBL/GenBank/DDBJ whole genome shotgun (WGS) entry which is preliminary data.</text>
</comment>
<dbReference type="EMBL" id="BLPF01000003">
    <property type="protein sequence ID" value="GFJ84392.1"/>
    <property type="molecule type" value="Genomic_DNA"/>
</dbReference>
<proteinExistence type="predicted"/>
<reference evidence="2 3" key="2">
    <citation type="submission" date="2020-03" db="EMBL/GenBank/DDBJ databases">
        <authorList>
            <person name="Ichikawa N."/>
            <person name="Kimura A."/>
            <person name="Kitahashi Y."/>
            <person name="Uohara A."/>
        </authorList>
    </citation>
    <scope>NUCLEOTIDE SEQUENCE [LARGE SCALE GENOMIC DNA]</scope>
    <source>
        <strain evidence="2 3">NBRC 108639</strain>
    </source>
</reference>
<dbReference type="PANTHER" id="PTHR35335:SF1">
    <property type="entry name" value="UPF0716 PROTEIN FXSA"/>
    <property type="match status" value="1"/>
</dbReference>
<protein>
    <recommendedName>
        <fullName evidence="4">Membrane protein FxsA</fullName>
    </recommendedName>
</protein>
<keyword evidence="1" id="KW-0812">Transmembrane</keyword>
<evidence type="ECO:0000256" key="1">
    <source>
        <dbReference type="SAM" id="Phobius"/>
    </source>
</evidence>
<feature type="transmembrane region" description="Helical" evidence="1">
    <location>
        <begin position="76"/>
        <end position="100"/>
    </location>
</feature>
<gene>
    <name evidence="2" type="ORF">Phou_085720</name>
</gene>
<dbReference type="PANTHER" id="PTHR35335">
    <property type="entry name" value="UPF0716 PROTEIN FXSA"/>
    <property type="match status" value="1"/>
</dbReference>
<evidence type="ECO:0008006" key="4">
    <source>
        <dbReference type="Google" id="ProtNLM"/>
    </source>
</evidence>
<dbReference type="Pfam" id="PF04186">
    <property type="entry name" value="FxsA"/>
    <property type="match status" value="1"/>
</dbReference>
<dbReference type="AlphaFoldDB" id="A0A6V8KGN6"/>
<keyword evidence="1" id="KW-1133">Transmembrane helix</keyword>
<organism evidence="2 3">
    <name type="scientific">Phytohabitans houttuyneae</name>
    <dbReference type="NCBI Taxonomy" id="1076126"/>
    <lineage>
        <taxon>Bacteria</taxon>
        <taxon>Bacillati</taxon>
        <taxon>Actinomycetota</taxon>
        <taxon>Actinomycetes</taxon>
        <taxon>Micromonosporales</taxon>
        <taxon>Micromonosporaceae</taxon>
    </lineage>
</organism>
<dbReference type="RefSeq" id="WP_173068120.1">
    <property type="nucleotide sequence ID" value="NZ_BAABGO010000040.1"/>
</dbReference>
<dbReference type="GO" id="GO:0016020">
    <property type="term" value="C:membrane"/>
    <property type="evidence" value="ECO:0007669"/>
    <property type="project" value="InterPro"/>
</dbReference>